<protein>
    <submittedName>
        <fullName evidence="1">Uncharacterized protein</fullName>
    </submittedName>
</protein>
<keyword evidence="2" id="KW-1185">Reference proteome</keyword>
<dbReference type="InParanoid" id="A0A1B7MVC2"/>
<accession>A0A1B7MVC2</accession>
<sequence>ISNLYARPKRIASSMAHSTDDTDRELIDIHGDIPRLHEAAHNHIMTKIERSVTTRRPYDIFHQQIASVIIEWLLDLSRIRLGMNMDKFDVAQ</sequence>
<dbReference type="AlphaFoldDB" id="A0A1B7MVC2"/>
<name>A0A1B7MVC2_9AGAM</name>
<reference evidence="1 2" key="1">
    <citation type="submission" date="2016-06" db="EMBL/GenBank/DDBJ databases">
        <title>Comparative genomics of the ectomycorrhizal sister species Rhizopogon vinicolor and Rhizopogon vesiculosus (Basidiomycota: Boletales) reveals a divergence of the mating type B locus.</title>
        <authorList>
            <consortium name="DOE Joint Genome Institute"/>
            <person name="Mujic A.B."/>
            <person name="Kuo A."/>
            <person name="Tritt A."/>
            <person name="Lipzen A."/>
            <person name="Chen C."/>
            <person name="Johnson J."/>
            <person name="Sharma A."/>
            <person name="Barry K."/>
            <person name="Grigoriev I.V."/>
            <person name="Spatafora J.W."/>
        </authorList>
    </citation>
    <scope>NUCLEOTIDE SEQUENCE [LARGE SCALE GENOMIC DNA]</scope>
    <source>
        <strain evidence="1 2">AM-OR11-026</strain>
    </source>
</reference>
<evidence type="ECO:0000313" key="1">
    <source>
        <dbReference type="EMBL" id="OAX36558.1"/>
    </source>
</evidence>
<feature type="non-terminal residue" evidence="1">
    <location>
        <position position="1"/>
    </location>
</feature>
<dbReference type="EMBL" id="KV448408">
    <property type="protein sequence ID" value="OAX36558.1"/>
    <property type="molecule type" value="Genomic_DNA"/>
</dbReference>
<gene>
    <name evidence="1" type="ORF">K503DRAFT_694954</name>
</gene>
<proteinExistence type="predicted"/>
<dbReference type="OrthoDB" id="2684686at2759"/>
<dbReference type="Proteomes" id="UP000092154">
    <property type="component" value="Unassembled WGS sequence"/>
</dbReference>
<dbReference type="STRING" id="1314800.A0A1B7MVC2"/>
<organism evidence="1 2">
    <name type="scientific">Rhizopogon vinicolor AM-OR11-026</name>
    <dbReference type="NCBI Taxonomy" id="1314800"/>
    <lineage>
        <taxon>Eukaryota</taxon>
        <taxon>Fungi</taxon>
        <taxon>Dikarya</taxon>
        <taxon>Basidiomycota</taxon>
        <taxon>Agaricomycotina</taxon>
        <taxon>Agaricomycetes</taxon>
        <taxon>Agaricomycetidae</taxon>
        <taxon>Boletales</taxon>
        <taxon>Suillineae</taxon>
        <taxon>Rhizopogonaceae</taxon>
        <taxon>Rhizopogon</taxon>
    </lineage>
</organism>
<evidence type="ECO:0000313" key="2">
    <source>
        <dbReference type="Proteomes" id="UP000092154"/>
    </source>
</evidence>